<feature type="region of interest" description="Disordered" evidence="1">
    <location>
        <begin position="1"/>
        <end position="32"/>
    </location>
</feature>
<sequence>MGACSSRPSVLGDESRRVPAPEPQVEEITSEKDQAMAAEAEFFEDTLEHDPEEIPSKESKAAEGSEPEAPVVVEKEAIEAEVPKIVEAPLAAEDSNNVESNAVKAPASDNGVGTETEEIPAEPVEANASEEAPAPKDDAKPDNSEAAGGNPFQSFMSNITKGWGWR</sequence>
<feature type="compositionally biased region" description="Polar residues" evidence="1">
    <location>
        <begin position="151"/>
        <end position="160"/>
    </location>
</feature>
<dbReference type="EnsemblPlants" id="Kaladp0026s0138.1.v1.1">
    <property type="protein sequence ID" value="Kaladp0026s0138.1.v1.1.CDS.1"/>
    <property type="gene ID" value="Kaladp0026s0138.v1.1"/>
</dbReference>
<evidence type="ECO:0000313" key="2">
    <source>
        <dbReference type="EnsemblPlants" id="Kaladp0026s0138.1.v1.1.CDS.1"/>
    </source>
</evidence>
<evidence type="ECO:0000256" key="1">
    <source>
        <dbReference type="SAM" id="MobiDB-lite"/>
    </source>
</evidence>
<organism evidence="2 3">
    <name type="scientific">Kalanchoe fedtschenkoi</name>
    <name type="common">Lavender scallops</name>
    <name type="synonym">South American air plant</name>
    <dbReference type="NCBI Taxonomy" id="63787"/>
    <lineage>
        <taxon>Eukaryota</taxon>
        <taxon>Viridiplantae</taxon>
        <taxon>Streptophyta</taxon>
        <taxon>Embryophyta</taxon>
        <taxon>Tracheophyta</taxon>
        <taxon>Spermatophyta</taxon>
        <taxon>Magnoliopsida</taxon>
        <taxon>eudicotyledons</taxon>
        <taxon>Gunneridae</taxon>
        <taxon>Pentapetalae</taxon>
        <taxon>Saxifragales</taxon>
        <taxon>Crassulaceae</taxon>
        <taxon>Kalanchoe</taxon>
    </lineage>
</organism>
<dbReference type="AlphaFoldDB" id="A0A7N0T9U9"/>
<evidence type="ECO:0000313" key="3">
    <source>
        <dbReference type="Proteomes" id="UP000594263"/>
    </source>
</evidence>
<proteinExistence type="predicted"/>
<dbReference type="Proteomes" id="UP000594263">
    <property type="component" value="Unplaced"/>
</dbReference>
<feature type="region of interest" description="Disordered" evidence="1">
    <location>
        <begin position="44"/>
        <end position="74"/>
    </location>
</feature>
<name>A0A7N0T9U9_KALFE</name>
<reference evidence="2" key="1">
    <citation type="submission" date="2021-01" db="UniProtKB">
        <authorList>
            <consortium name="EnsemblPlants"/>
        </authorList>
    </citation>
    <scope>IDENTIFICATION</scope>
</reference>
<feature type="compositionally biased region" description="Basic and acidic residues" evidence="1">
    <location>
        <begin position="46"/>
        <end position="63"/>
    </location>
</feature>
<protein>
    <submittedName>
        <fullName evidence="2">Uncharacterized protein</fullName>
    </submittedName>
</protein>
<feature type="region of interest" description="Disordered" evidence="1">
    <location>
        <begin position="88"/>
        <end position="166"/>
    </location>
</feature>
<dbReference type="Gramene" id="Kaladp0026s0138.1.v1.1">
    <property type="protein sequence ID" value="Kaladp0026s0138.1.v1.1.CDS.1"/>
    <property type="gene ID" value="Kaladp0026s0138.v1.1"/>
</dbReference>
<accession>A0A7N0T9U9</accession>
<feature type="compositionally biased region" description="Basic and acidic residues" evidence="1">
    <location>
        <begin position="133"/>
        <end position="143"/>
    </location>
</feature>
<keyword evidence="3" id="KW-1185">Reference proteome</keyword>